<reference evidence="1 2" key="1">
    <citation type="journal article" date="2020" name="Fungal Divers.">
        <title>Resolving the Mortierellaceae phylogeny through synthesis of multi-gene phylogenetics and phylogenomics.</title>
        <authorList>
            <person name="Vandepol N."/>
            <person name="Liber J."/>
            <person name="Desiro A."/>
            <person name="Na H."/>
            <person name="Kennedy M."/>
            <person name="Barry K."/>
            <person name="Grigoriev I.V."/>
            <person name="Miller A.N."/>
            <person name="O'Donnell K."/>
            <person name="Stajich J.E."/>
            <person name="Bonito G."/>
        </authorList>
    </citation>
    <scope>NUCLEOTIDE SEQUENCE [LARGE SCALE GENOMIC DNA]</scope>
    <source>
        <strain evidence="1 2">AD045</strain>
    </source>
</reference>
<proteinExistence type="predicted"/>
<gene>
    <name evidence="1" type="ORF">BGZ96_010771</name>
</gene>
<evidence type="ECO:0000313" key="1">
    <source>
        <dbReference type="EMBL" id="KAG0295862.1"/>
    </source>
</evidence>
<accession>A0ABQ7KDD4</accession>
<dbReference type="EMBL" id="JAAAIM010000072">
    <property type="protein sequence ID" value="KAG0295862.1"/>
    <property type="molecule type" value="Genomic_DNA"/>
</dbReference>
<organism evidence="1 2">
    <name type="scientific">Linnemannia gamsii</name>
    <dbReference type="NCBI Taxonomy" id="64522"/>
    <lineage>
        <taxon>Eukaryota</taxon>
        <taxon>Fungi</taxon>
        <taxon>Fungi incertae sedis</taxon>
        <taxon>Mucoromycota</taxon>
        <taxon>Mortierellomycotina</taxon>
        <taxon>Mortierellomycetes</taxon>
        <taxon>Mortierellales</taxon>
        <taxon>Mortierellaceae</taxon>
        <taxon>Linnemannia</taxon>
    </lineage>
</organism>
<sequence length="180" mass="20392">MLTCRYAKSIRNSALYHHLNLAFLPGLANLLMSPKAKVVITRNIPSTNSLTLARKDLPYFTAPFSSCSSQQAMVSLSLRMPRFTGLEVCLRGRIFGGSPDSFRFREPRMILEMAARMDEAAGDVPAFPVKIRDVLGLFHEDDYDHLKVFQQSTLQNHDVYTDDERVTTVVLIEWSRQAPL</sequence>
<protein>
    <submittedName>
        <fullName evidence="1">Uncharacterized protein</fullName>
    </submittedName>
</protein>
<comment type="caution">
    <text evidence="1">The sequence shown here is derived from an EMBL/GenBank/DDBJ whole genome shotgun (WGS) entry which is preliminary data.</text>
</comment>
<evidence type="ECO:0000313" key="2">
    <source>
        <dbReference type="Proteomes" id="UP001194696"/>
    </source>
</evidence>
<dbReference type="Proteomes" id="UP001194696">
    <property type="component" value="Unassembled WGS sequence"/>
</dbReference>
<name>A0ABQ7KDD4_9FUNG</name>
<keyword evidence="2" id="KW-1185">Reference proteome</keyword>